<feature type="domain" description="J" evidence="3">
    <location>
        <begin position="5"/>
        <end position="61"/>
    </location>
</feature>
<dbReference type="InterPro" id="IPR001623">
    <property type="entry name" value="DnaJ_domain"/>
</dbReference>
<name>A0A448ZXZ3_METOS</name>
<evidence type="ECO:0000313" key="4">
    <source>
        <dbReference type="EMBL" id="VEU55993.1"/>
    </source>
</evidence>
<gene>
    <name evidence="4" type="primary">dnaJ_2</name>
    <name evidence="4" type="ORF">NCTC10112_00589</name>
</gene>
<dbReference type="RefSeq" id="WP_022935767.1">
    <property type="nucleotide sequence ID" value="NZ_LR214940.1"/>
</dbReference>
<keyword evidence="2" id="KW-0812">Transmembrane</keyword>
<keyword evidence="5" id="KW-1185">Reference proteome</keyword>
<protein>
    <submittedName>
        <fullName evidence="4">Molecular chaperone DnaJ</fullName>
    </submittedName>
</protein>
<sequence length="268" mass="31445">MDKRTCYEILGLTEDATTDEVKSAFYKLAQIYHPDHNSTELGLRKYYQIVDAYNRIKRNDFEENTNGSDNWKNVIPADVWIYDSNPFGRYYNFFNLINIQYTQDPEDILKAIDTKVRYLKESNVDRQLLIWHLEMRNVAIKIFSRPNNYIPYFAVTANNLGLYSGFTDYFKFHGLKPNSSEKKIRHYVQKIKGEFEKFDDTYSKSWLLAAKEIEIYWLNSASRKKYIKQFCAKKGLSKKAKIGLAIAFIILLVVGGIGGLMYYLFAKK</sequence>
<evidence type="ECO:0000256" key="1">
    <source>
        <dbReference type="ARBA" id="ARBA00023186"/>
    </source>
</evidence>
<dbReference type="PANTHER" id="PTHR44360">
    <property type="entry name" value="DNAJ HOMOLOG SUBFAMILY B MEMBER 9"/>
    <property type="match status" value="1"/>
</dbReference>
<dbReference type="GO" id="GO:0051087">
    <property type="term" value="F:protein-folding chaperone binding"/>
    <property type="evidence" value="ECO:0007669"/>
    <property type="project" value="TreeGrafter"/>
</dbReference>
<dbReference type="AlphaFoldDB" id="A0A448ZXZ3"/>
<dbReference type="CDD" id="cd06257">
    <property type="entry name" value="DnaJ"/>
    <property type="match status" value="1"/>
</dbReference>
<dbReference type="GO" id="GO:0036503">
    <property type="term" value="P:ERAD pathway"/>
    <property type="evidence" value="ECO:0007669"/>
    <property type="project" value="TreeGrafter"/>
</dbReference>
<keyword evidence="2" id="KW-1133">Transmembrane helix</keyword>
<dbReference type="GO" id="GO:0051787">
    <property type="term" value="F:misfolded protein binding"/>
    <property type="evidence" value="ECO:0007669"/>
    <property type="project" value="TreeGrafter"/>
</dbReference>
<dbReference type="InterPro" id="IPR051948">
    <property type="entry name" value="Hsp70_co-chaperone_J-domain"/>
</dbReference>
<evidence type="ECO:0000259" key="3">
    <source>
        <dbReference type="PROSITE" id="PS50076"/>
    </source>
</evidence>
<dbReference type="PROSITE" id="PS50076">
    <property type="entry name" value="DNAJ_2"/>
    <property type="match status" value="1"/>
</dbReference>
<keyword evidence="1" id="KW-0143">Chaperone</keyword>
<dbReference type="EMBL" id="LR214940">
    <property type="protein sequence ID" value="VEU55993.1"/>
    <property type="molecule type" value="Genomic_DNA"/>
</dbReference>
<accession>A0A448ZXZ3</accession>
<proteinExistence type="predicted"/>
<dbReference type="KEGG" id="mob:NCTC10112_00589"/>
<evidence type="ECO:0000313" key="5">
    <source>
        <dbReference type="Proteomes" id="UP000290482"/>
    </source>
</evidence>
<dbReference type="InterPro" id="IPR036869">
    <property type="entry name" value="J_dom_sf"/>
</dbReference>
<dbReference type="Pfam" id="PF00226">
    <property type="entry name" value="DnaJ"/>
    <property type="match status" value="1"/>
</dbReference>
<dbReference type="SUPFAM" id="SSF46565">
    <property type="entry name" value="Chaperone J-domain"/>
    <property type="match status" value="1"/>
</dbReference>
<organism evidence="4 5">
    <name type="scientific">Metamycoplasma orale</name>
    <name type="common">Mycoplasma orale</name>
    <dbReference type="NCBI Taxonomy" id="2121"/>
    <lineage>
        <taxon>Bacteria</taxon>
        <taxon>Bacillati</taxon>
        <taxon>Mycoplasmatota</taxon>
        <taxon>Mycoplasmoidales</taxon>
        <taxon>Metamycoplasmataceae</taxon>
        <taxon>Metamycoplasma</taxon>
    </lineage>
</organism>
<reference evidence="4 5" key="1">
    <citation type="submission" date="2019-01" db="EMBL/GenBank/DDBJ databases">
        <authorList>
            <consortium name="Pathogen Informatics"/>
        </authorList>
    </citation>
    <scope>NUCLEOTIDE SEQUENCE [LARGE SCALE GENOMIC DNA]</scope>
    <source>
        <strain evidence="4 5">NCTC10112</strain>
    </source>
</reference>
<dbReference type="PRINTS" id="PR00625">
    <property type="entry name" value="JDOMAIN"/>
</dbReference>
<evidence type="ECO:0000256" key="2">
    <source>
        <dbReference type="SAM" id="Phobius"/>
    </source>
</evidence>
<feature type="transmembrane region" description="Helical" evidence="2">
    <location>
        <begin position="242"/>
        <end position="265"/>
    </location>
</feature>
<keyword evidence="2" id="KW-0472">Membrane</keyword>
<dbReference type="SMART" id="SM00271">
    <property type="entry name" value="DnaJ"/>
    <property type="match status" value="1"/>
</dbReference>
<dbReference type="Gene3D" id="1.10.287.110">
    <property type="entry name" value="DnaJ domain"/>
    <property type="match status" value="1"/>
</dbReference>
<dbReference type="OrthoDB" id="9779889at2"/>
<dbReference type="PANTHER" id="PTHR44360:SF1">
    <property type="entry name" value="DNAJ HOMOLOG SUBFAMILY B MEMBER 9"/>
    <property type="match status" value="1"/>
</dbReference>
<dbReference type="Proteomes" id="UP000290482">
    <property type="component" value="Chromosome"/>
</dbReference>